<evidence type="ECO:0000256" key="3">
    <source>
        <dbReference type="HAMAP-Rule" id="MF_01032"/>
    </source>
</evidence>
<dbReference type="InterPro" id="IPR050075">
    <property type="entry name" value="LeuD"/>
</dbReference>
<keyword evidence="3" id="KW-0432">Leucine biosynthesis</keyword>
<reference evidence="6 7" key="1">
    <citation type="submission" date="2019-03" db="EMBL/GenBank/DDBJ databases">
        <title>Bacillus niacini sp. nov. a Nicotinate-Metabolizing Mesophile Isolated from Soil.</title>
        <authorList>
            <person name="Zhang G."/>
        </authorList>
    </citation>
    <scope>NUCLEOTIDE SEQUENCE [LARGE SCALE GENOMIC DNA]</scope>
    <source>
        <strain evidence="6 7">WN066</strain>
    </source>
</reference>
<keyword evidence="3" id="KW-0028">Amino-acid biosynthesis</keyword>
<dbReference type="Proteomes" id="UP000295132">
    <property type="component" value="Unassembled WGS sequence"/>
</dbReference>
<dbReference type="AlphaFoldDB" id="A0A4R5VPR9"/>
<dbReference type="Proteomes" id="UP001178888">
    <property type="component" value="Unassembled WGS sequence"/>
</dbReference>
<evidence type="ECO:0000256" key="1">
    <source>
        <dbReference type="ARBA" id="ARBA00009869"/>
    </source>
</evidence>
<evidence type="ECO:0000259" key="4">
    <source>
        <dbReference type="Pfam" id="PF00694"/>
    </source>
</evidence>
<dbReference type="EMBL" id="JAVGVR010000001">
    <property type="protein sequence ID" value="MDQ6598144.1"/>
    <property type="molecule type" value="Genomic_DNA"/>
</dbReference>
<protein>
    <recommendedName>
        <fullName evidence="3">3-isopropylmalate dehydratase small subunit</fullName>
        <ecNumber evidence="3">4.2.1.33</ecNumber>
    </recommendedName>
    <alternativeName>
        <fullName evidence="3">Alpha-IPM isomerase</fullName>
        <shortName evidence="3">IPMI</shortName>
    </alternativeName>
    <alternativeName>
        <fullName evidence="3">Isopropylmalate isomerase</fullName>
    </alternativeName>
</protein>
<dbReference type="HAMAP" id="MF_01032">
    <property type="entry name" value="LeuD_type2"/>
    <property type="match status" value="1"/>
</dbReference>
<evidence type="ECO:0000313" key="7">
    <source>
        <dbReference type="Proteomes" id="UP000295132"/>
    </source>
</evidence>
<dbReference type="SUPFAM" id="SSF52016">
    <property type="entry name" value="LeuD/IlvD-like"/>
    <property type="match status" value="1"/>
</dbReference>
<comment type="similarity">
    <text evidence="1 3">Belongs to the LeuD family. LeuD type 2 subfamily.</text>
</comment>
<dbReference type="NCBIfam" id="TIGR02087">
    <property type="entry name" value="LEUD_arch"/>
    <property type="match status" value="1"/>
</dbReference>
<dbReference type="UniPathway" id="UPA00048">
    <property type="reaction ID" value="UER00071"/>
</dbReference>
<comment type="function">
    <text evidence="3">Catalyzes the isomerization between 2-isopropylmalate and 3-isopropylmalate, via the formation of 2-isopropylmaleate.</text>
</comment>
<dbReference type="Pfam" id="PF00694">
    <property type="entry name" value="Aconitase_C"/>
    <property type="match status" value="1"/>
</dbReference>
<evidence type="ECO:0000313" key="5">
    <source>
        <dbReference type="EMBL" id="MDQ6598144.1"/>
    </source>
</evidence>
<dbReference type="PANTHER" id="PTHR43345">
    <property type="entry name" value="3-ISOPROPYLMALATE DEHYDRATASE SMALL SUBUNIT 2-RELATED-RELATED"/>
    <property type="match status" value="1"/>
</dbReference>
<name>A0A4R5VPR9_9BACI</name>
<evidence type="ECO:0000313" key="6">
    <source>
        <dbReference type="EMBL" id="TDK59470.1"/>
    </source>
</evidence>
<comment type="catalytic activity">
    <reaction evidence="3">
        <text>(2R,3S)-3-isopropylmalate = (2S)-2-isopropylmalate</text>
        <dbReference type="Rhea" id="RHEA:32287"/>
        <dbReference type="ChEBI" id="CHEBI:1178"/>
        <dbReference type="ChEBI" id="CHEBI:35121"/>
        <dbReference type="EC" id="4.2.1.33"/>
    </reaction>
</comment>
<dbReference type="GO" id="GO:0003861">
    <property type="term" value="F:3-isopropylmalate dehydratase activity"/>
    <property type="evidence" value="ECO:0007669"/>
    <property type="project" value="UniProtKB-UniRule"/>
</dbReference>
<sequence length="168" mass="18701">MQKIKGKTWVFPDNVDTDMINPGRYLKLSADQAAKHIFEGIDPDFPSKFQAGDIIVAGKNFGCGSSRESAPAAIKLSGISAIISVFFARIFFRNAINLGLPVIECKEATRIEEGNEIEIDFENGVIYNLTKNESYSTTIYPPYIQEIINHGGLVNMLERKLSNKEIKL</sequence>
<gene>
    <name evidence="3" type="primary">leuD</name>
    <name evidence="6" type="ORF">E2K98_19815</name>
    <name evidence="5" type="ORF">RCG21_17575</name>
</gene>
<dbReference type="RefSeq" id="WP_133337141.1">
    <property type="nucleotide sequence ID" value="NZ_JAVGVR010000001.1"/>
</dbReference>
<dbReference type="InterPro" id="IPR015928">
    <property type="entry name" value="Aconitase/3IPM_dehydase_swvl"/>
</dbReference>
<comment type="pathway">
    <text evidence="3">Amino-acid biosynthesis; L-leucine biosynthesis; L-leucine from 3-methyl-2-oxobutanoate: step 2/4.</text>
</comment>
<organism evidence="6 7">
    <name type="scientific">Bacillus salipaludis</name>
    <dbReference type="NCBI Taxonomy" id="2547811"/>
    <lineage>
        <taxon>Bacteria</taxon>
        <taxon>Bacillati</taxon>
        <taxon>Bacillota</taxon>
        <taxon>Bacilli</taxon>
        <taxon>Bacillales</taxon>
        <taxon>Bacillaceae</taxon>
        <taxon>Bacillus</taxon>
    </lineage>
</organism>
<keyword evidence="2 3" id="KW-0456">Lyase</keyword>
<dbReference type="EC" id="4.2.1.33" evidence="3"/>
<reference evidence="5" key="2">
    <citation type="submission" date="2023-08" db="EMBL/GenBank/DDBJ databases">
        <title>Nitrogen cycling bacteria in agricultural field soils.</title>
        <authorList>
            <person name="Jang J."/>
        </authorList>
    </citation>
    <scope>NUCLEOTIDE SEQUENCE</scope>
    <source>
        <strain evidence="5">PS3-36</strain>
    </source>
</reference>
<feature type="domain" description="Aconitase A/isopropylmalate dehydratase small subunit swivel" evidence="4">
    <location>
        <begin position="36"/>
        <end position="106"/>
    </location>
</feature>
<comment type="subunit">
    <text evidence="3">Heterodimer of LeuC and LeuD.</text>
</comment>
<evidence type="ECO:0000313" key="8">
    <source>
        <dbReference type="Proteomes" id="UP001178888"/>
    </source>
</evidence>
<comment type="caution">
    <text evidence="6">The sequence shown here is derived from an EMBL/GenBank/DDBJ whole genome shotgun (WGS) entry which is preliminary data.</text>
</comment>
<accession>A0A4R5VPR9</accession>
<dbReference type="InterPro" id="IPR000573">
    <property type="entry name" value="AconitaseA/IPMdHydase_ssu_swvl"/>
</dbReference>
<dbReference type="InterPro" id="IPR011827">
    <property type="entry name" value="LeuD_type2/HacB/DmdB"/>
</dbReference>
<keyword evidence="8" id="KW-1185">Reference proteome</keyword>
<evidence type="ECO:0000256" key="2">
    <source>
        <dbReference type="ARBA" id="ARBA00023239"/>
    </source>
</evidence>
<dbReference type="PANTHER" id="PTHR43345:SF2">
    <property type="entry name" value="3-ISOPROPYLMALATE DEHYDRATASE SMALL SUBUNIT 1"/>
    <property type="match status" value="1"/>
</dbReference>
<keyword evidence="3" id="KW-0100">Branched-chain amino acid biosynthesis</keyword>
<dbReference type="Gene3D" id="3.20.19.10">
    <property type="entry name" value="Aconitase, domain 4"/>
    <property type="match status" value="1"/>
</dbReference>
<dbReference type="CDD" id="cd01577">
    <property type="entry name" value="IPMI_Swivel"/>
    <property type="match status" value="1"/>
</dbReference>
<proteinExistence type="inferred from homology"/>
<dbReference type="InterPro" id="IPR033940">
    <property type="entry name" value="IPMI_Swivel"/>
</dbReference>
<dbReference type="GO" id="GO:0009098">
    <property type="term" value="P:L-leucine biosynthetic process"/>
    <property type="evidence" value="ECO:0007669"/>
    <property type="project" value="UniProtKB-UniRule"/>
</dbReference>
<dbReference type="EMBL" id="SMYO01000009">
    <property type="protein sequence ID" value="TDK59470.1"/>
    <property type="molecule type" value="Genomic_DNA"/>
</dbReference>